<dbReference type="EMBL" id="QUNO01000009">
    <property type="protein sequence ID" value="REH43863.1"/>
    <property type="molecule type" value="Genomic_DNA"/>
</dbReference>
<dbReference type="InterPro" id="IPR051603">
    <property type="entry name" value="Zinc-ADH_QOR/CCCR"/>
</dbReference>
<feature type="domain" description="Enoyl reductase (ER)" evidence="2">
    <location>
        <begin position="14"/>
        <end position="302"/>
    </location>
</feature>
<dbReference type="AlphaFoldDB" id="A0A3E0HFC1"/>
<dbReference type="CDD" id="cd05289">
    <property type="entry name" value="MDR_like_2"/>
    <property type="match status" value="1"/>
</dbReference>
<organism evidence="3 4">
    <name type="scientific">Kutzneria buriramensis</name>
    <dbReference type="NCBI Taxonomy" id="1045776"/>
    <lineage>
        <taxon>Bacteria</taxon>
        <taxon>Bacillati</taxon>
        <taxon>Actinomycetota</taxon>
        <taxon>Actinomycetes</taxon>
        <taxon>Pseudonocardiales</taxon>
        <taxon>Pseudonocardiaceae</taxon>
        <taxon>Kutzneria</taxon>
    </lineage>
</organism>
<dbReference type="InterPro" id="IPR013154">
    <property type="entry name" value="ADH-like_N"/>
</dbReference>
<dbReference type="InterPro" id="IPR020843">
    <property type="entry name" value="ER"/>
</dbReference>
<dbReference type="RefSeq" id="WP_116177274.1">
    <property type="nucleotide sequence ID" value="NZ_CP144375.1"/>
</dbReference>
<dbReference type="OrthoDB" id="3727682at2"/>
<evidence type="ECO:0000313" key="4">
    <source>
        <dbReference type="Proteomes" id="UP000256269"/>
    </source>
</evidence>
<evidence type="ECO:0000259" key="2">
    <source>
        <dbReference type="SMART" id="SM00829"/>
    </source>
</evidence>
<dbReference type="Proteomes" id="UP000256269">
    <property type="component" value="Unassembled WGS sequence"/>
</dbReference>
<dbReference type="SUPFAM" id="SSF50129">
    <property type="entry name" value="GroES-like"/>
    <property type="match status" value="1"/>
</dbReference>
<keyword evidence="1" id="KW-0521">NADP</keyword>
<comment type="caution">
    <text evidence="3">The sequence shown here is derived from an EMBL/GenBank/DDBJ whole genome shotgun (WGS) entry which is preliminary data.</text>
</comment>
<proteinExistence type="predicted"/>
<gene>
    <name evidence="3" type="ORF">BCF44_109409</name>
</gene>
<dbReference type="InterPro" id="IPR011032">
    <property type="entry name" value="GroES-like_sf"/>
</dbReference>
<dbReference type="InterPro" id="IPR036291">
    <property type="entry name" value="NAD(P)-bd_dom_sf"/>
</dbReference>
<dbReference type="PANTHER" id="PTHR44154">
    <property type="entry name" value="QUINONE OXIDOREDUCTASE"/>
    <property type="match status" value="1"/>
</dbReference>
<dbReference type="PANTHER" id="PTHR44154:SF1">
    <property type="entry name" value="QUINONE OXIDOREDUCTASE"/>
    <property type="match status" value="1"/>
</dbReference>
<evidence type="ECO:0000256" key="1">
    <source>
        <dbReference type="ARBA" id="ARBA00022857"/>
    </source>
</evidence>
<protein>
    <submittedName>
        <fullName evidence="3">NADPH:quinone reductase-like Zn-dependent oxidoreductase</fullName>
    </submittedName>
</protein>
<reference evidence="3 4" key="1">
    <citation type="submission" date="2018-08" db="EMBL/GenBank/DDBJ databases">
        <title>Genomic Encyclopedia of Archaeal and Bacterial Type Strains, Phase II (KMG-II): from individual species to whole genera.</title>
        <authorList>
            <person name="Goeker M."/>
        </authorList>
    </citation>
    <scope>NUCLEOTIDE SEQUENCE [LARGE SCALE GENOMIC DNA]</scope>
    <source>
        <strain evidence="3 4">DSM 45791</strain>
    </source>
</reference>
<dbReference type="Pfam" id="PF13602">
    <property type="entry name" value="ADH_zinc_N_2"/>
    <property type="match status" value="1"/>
</dbReference>
<dbReference type="Gene3D" id="3.40.50.720">
    <property type="entry name" value="NAD(P)-binding Rossmann-like Domain"/>
    <property type="match status" value="1"/>
</dbReference>
<dbReference type="Pfam" id="PF08240">
    <property type="entry name" value="ADH_N"/>
    <property type="match status" value="1"/>
</dbReference>
<dbReference type="Gene3D" id="3.90.180.10">
    <property type="entry name" value="Medium-chain alcohol dehydrogenases, catalytic domain"/>
    <property type="match status" value="1"/>
</dbReference>
<dbReference type="SUPFAM" id="SSF51735">
    <property type="entry name" value="NAD(P)-binding Rossmann-fold domains"/>
    <property type="match status" value="1"/>
</dbReference>
<dbReference type="GO" id="GO:0016491">
    <property type="term" value="F:oxidoreductase activity"/>
    <property type="evidence" value="ECO:0007669"/>
    <property type="project" value="InterPro"/>
</dbReference>
<accession>A0A3E0HFC1</accession>
<keyword evidence="4" id="KW-1185">Reference proteome</keyword>
<name>A0A3E0HFC1_9PSEU</name>
<evidence type="ECO:0000313" key="3">
    <source>
        <dbReference type="EMBL" id="REH43863.1"/>
    </source>
</evidence>
<dbReference type="SMART" id="SM00829">
    <property type="entry name" value="PKS_ER"/>
    <property type="match status" value="1"/>
</dbReference>
<sequence>MSNTYRAVEYREHGDSSVLTLGKRAVPEPGRGQVRLAVRAAGVNPFDWKVRRGLFGPSMPASFPAVPGSDVAGVVDAVGPEVTEFAVGDEVLGAASGSYAEVALASAHNLVAKPAGLSWADAAALNTGVTTAYRALALLNLVAGEVLLINGAAGTVGSVAAQIAVGRGLTVIGTAGLSNHEYLRSLGVTPVLYGDGMIDRVDAIARIDAALDTAGRGALPDLIELTGGTERVITIADGQAGELGVRFSSGSADEQVPGALAEGVALAAAGKLTLPVTTYPLDEAAKAQDESEAGHVRGKLVLVI</sequence>